<comment type="caution">
    <text evidence="1">The sequence shown here is derived from an EMBL/GenBank/DDBJ whole genome shotgun (WGS) entry which is preliminary data.</text>
</comment>
<sequence length="203" mass="22325">MPVQNSPPARHIKSQSRAQAVLTPIPRVPLDGTPEFSQLRAHLERGPVMEGAALSRKGGRGPKRSISLSGVVGAFPGISRSTLKVPGEDDADTGGPTLAQYNQPVSNHSEPYLLAIMQQITQIMANIQDYSFCEASRPPAFKTPSMKAPAFFEERKKGLHATSFFIGRAEKWIDPYLSNLINKEPAYLLKDWALFESQLLILI</sequence>
<dbReference type="EMBL" id="AVOT02017383">
    <property type="protein sequence ID" value="MBW0503436.1"/>
    <property type="molecule type" value="Genomic_DNA"/>
</dbReference>
<gene>
    <name evidence="1" type="ORF">O181_043151</name>
</gene>
<evidence type="ECO:0000313" key="2">
    <source>
        <dbReference type="Proteomes" id="UP000765509"/>
    </source>
</evidence>
<protein>
    <submittedName>
        <fullName evidence="1">Uncharacterized protein</fullName>
    </submittedName>
</protein>
<dbReference type="AlphaFoldDB" id="A0A9Q3DMY1"/>
<name>A0A9Q3DMY1_9BASI</name>
<accession>A0A9Q3DMY1</accession>
<reference evidence="1" key="1">
    <citation type="submission" date="2021-03" db="EMBL/GenBank/DDBJ databases">
        <title>Draft genome sequence of rust myrtle Austropuccinia psidii MF-1, a brazilian biotype.</title>
        <authorList>
            <person name="Quecine M.C."/>
            <person name="Pachon D.M.R."/>
            <person name="Bonatelli M.L."/>
            <person name="Correr F.H."/>
            <person name="Franceschini L.M."/>
            <person name="Leite T.F."/>
            <person name="Margarido G.R.A."/>
            <person name="Almeida C.A."/>
            <person name="Ferrarezi J.A."/>
            <person name="Labate C.A."/>
        </authorList>
    </citation>
    <scope>NUCLEOTIDE SEQUENCE</scope>
    <source>
        <strain evidence="1">MF-1</strain>
    </source>
</reference>
<dbReference type="Proteomes" id="UP000765509">
    <property type="component" value="Unassembled WGS sequence"/>
</dbReference>
<evidence type="ECO:0000313" key="1">
    <source>
        <dbReference type="EMBL" id="MBW0503436.1"/>
    </source>
</evidence>
<organism evidence="1 2">
    <name type="scientific">Austropuccinia psidii MF-1</name>
    <dbReference type="NCBI Taxonomy" id="1389203"/>
    <lineage>
        <taxon>Eukaryota</taxon>
        <taxon>Fungi</taxon>
        <taxon>Dikarya</taxon>
        <taxon>Basidiomycota</taxon>
        <taxon>Pucciniomycotina</taxon>
        <taxon>Pucciniomycetes</taxon>
        <taxon>Pucciniales</taxon>
        <taxon>Sphaerophragmiaceae</taxon>
        <taxon>Austropuccinia</taxon>
    </lineage>
</organism>
<proteinExistence type="predicted"/>
<keyword evidence="2" id="KW-1185">Reference proteome</keyword>